<proteinExistence type="inferred from homology"/>
<dbReference type="PROSITE" id="PS00893">
    <property type="entry name" value="NUDIX_BOX"/>
    <property type="match status" value="1"/>
</dbReference>
<organism evidence="6 7">
    <name type="scientific">Gimibacter soli</name>
    <dbReference type="NCBI Taxonomy" id="3024400"/>
    <lineage>
        <taxon>Bacteria</taxon>
        <taxon>Pseudomonadati</taxon>
        <taxon>Pseudomonadota</taxon>
        <taxon>Alphaproteobacteria</taxon>
        <taxon>Kordiimonadales</taxon>
        <taxon>Temperatibacteraceae</taxon>
        <taxon>Gimibacter</taxon>
    </lineage>
</organism>
<dbReference type="EMBL" id="CP116805">
    <property type="protein sequence ID" value="WCL53506.1"/>
    <property type="molecule type" value="Genomic_DNA"/>
</dbReference>
<keyword evidence="2 4" id="KW-0378">Hydrolase</keyword>
<dbReference type="Proteomes" id="UP001217500">
    <property type="component" value="Chromosome"/>
</dbReference>
<keyword evidence="7" id="KW-1185">Reference proteome</keyword>
<dbReference type="GO" id="GO:0016787">
    <property type="term" value="F:hydrolase activity"/>
    <property type="evidence" value="ECO:0007669"/>
    <property type="project" value="UniProtKB-KW"/>
</dbReference>
<dbReference type="Pfam" id="PF00293">
    <property type="entry name" value="NUDIX"/>
    <property type="match status" value="1"/>
</dbReference>
<dbReference type="AlphaFoldDB" id="A0AAF0BLT3"/>
<reference evidence="6" key="1">
    <citation type="submission" date="2023-01" db="EMBL/GenBank/DDBJ databases">
        <title>The genome sequence of Kordiimonadaceae bacterium 6D33.</title>
        <authorList>
            <person name="Liu Y."/>
        </authorList>
    </citation>
    <scope>NUCLEOTIDE SEQUENCE</scope>
    <source>
        <strain evidence="6">6D33</strain>
    </source>
</reference>
<gene>
    <name evidence="6" type="ORF">PH603_13260</name>
</gene>
<protein>
    <submittedName>
        <fullName evidence="6">NUDIX domain-containing protein</fullName>
    </submittedName>
</protein>
<dbReference type="InterPro" id="IPR000086">
    <property type="entry name" value="NUDIX_hydrolase_dom"/>
</dbReference>
<dbReference type="SUPFAM" id="SSF55811">
    <property type="entry name" value="Nudix"/>
    <property type="match status" value="1"/>
</dbReference>
<evidence type="ECO:0000313" key="6">
    <source>
        <dbReference type="EMBL" id="WCL53506.1"/>
    </source>
</evidence>
<comment type="cofactor">
    <cofactor evidence="1">
        <name>Mg(2+)</name>
        <dbReference type="ChEBI" id="CHEBI:18420"/>
    </cofactor>
</comment>
<dbReference type="Gene3D" id="3.90.79.10">
    <property type="entry name" value="Nucleoside Triphosphate Pyrophosphohydrolase"/>
    <property type="match status" value="1"/>
</dbReference>
<dbReference type="InterPro" id="IPR015797">
    <property type="entry name" value="NUDIX_hydrolase-like_dom_sf"/>
</dbReference>
<dbReference type="KEGG" id="gso:PH603_13260"/>
<evidence type="ECO:0000256" key="2">
    <source>
        <dbReference type="ARBA" id="ARBA00022801"/>
    </source>
</evidence>
<evidence type="ECO:0000256" key="1">
    <source>
        <dbReference type="ARBA" id="ARBA00001946"/>
    </source>
</evidence>
<sequence>MVLKSLVVRQLGRRFPHLMAARLPVTVKAVIVSSDRRVLVLKKTGGAYDLPGGKVDAGETIEEALTREVFEETGLKLGPIDMVTSWVKTHHVNGNRLFIVFRSDFENRSAKAKIHLSSEHEWGGFVHIHEAMNLQFSLGQCRAVLEALTR</sequence>
<dbReference type="PANTHER" id="PTHR43046:SF12">
    <property type="entry name" value="GDP-MANNOSE MANNOSYL HYDROLASE"/>
    <property type="match status" value="1"/>
</dbReference>
<name>A0AAF0BLT3_9PROT</name>
<evidence type="ECO:0000313" key="7">
    <source>
        <dbReference type="Proteomes" id="UP001217500"/>
    </source>
</evidence>
<feature type="domain" description="Nudix hydrolase" evidence="5">
    <location>
        <begin position="22"/>
        <end position="149"/>
    </location>
</feature>
<dbReference type="InterPro" id="IPR020084">
    <property type="entry name" value="NUDIX_hydrolase_CS"/>
</dbReference>
<accession>A0AAF0BLT3</accession>
<evidence type="ECO:0000259" key="5">
    <source>
        <dbReference type="PROSITE" id="PS51462"/>
    </source>
</evidence>
<dbReference type="PROSITE" id="PS51462">
    <property type="entry name" value="NUDIX"/>
    <property type="match status" value="1"/>
</dbReference>
<evidence type="ECO:0000256" key="3">
    <source>
        <dbReference type="ARBA" id="ARBA00022842"/>
    </source>
</evidence>
<dbReference type="InterPro" id="IPR020476">
    <property type="entry name" value="Nudix_hydrolase"/>
</dbReference>
<dbReference type="RefSeq" id="WP_289503018.1">
    <property type="nucleotide sequence ID" value="NZ_CP116805.1"/>
</dbReference>
<dbReference type="PANTHER" id="PTHR43046">
    <property type="entry name" value="GDP-MANNOSE MANNOSYL HYDROLASE"/>
    <property type="match status" value="1"/>
</dbReference>
<dbReference type="PRINTS" id="PR00502">
    <property type="entry name" value="NUDIXFAMILY"/>
</dbReference>
<keyword evidence="3" id="KW-0460">Magnesium</keyword>
<evidence type="ECO:0000256" key="4">
    <source>
        <dbReference type="RuleBase" id="RU003476"/>
    </source>
</evidence>
<comment type="similarity">
    <text evidence="4">Belongs to the Nudix hydrolase family.</text>
</comment>